<evidence type="ECO:0000256" key="5">
    <source>
        <dbReference type="ARBA" id="ARBA00023136"/>
    </source>
</evidence>
<dbReference type="EMBL" id="CAUOFW020000914">
    <property type="protein sequence ID" value="CAK9138782.1"/>
    <property type="molecule type" value="Genomic_DNA"/>
</dbReference>
<evidence type="ECO:0008006" key="10">
    <source>
        <dbReference type="Google" id="ProtNLM"/>
    </source>
</evidence>
<evidence type="ECO:0000256" key="3">
    <source>
        <dbReference type="ARBA" id="ARBA00022692"/>
    </source>
</evidence>
<dbReference type="PANTHER" id="PTHR23505">
    <property type="entry name" value="SPINSTER"/>
    <property type="match status" value="1"/>
</dbReference>
<keyword evidence="5 7" id="KW-0472">Membrane</keyword>
<dbReference type="SUPFAM" id="SSF103473">
    <property type="entry name" value="MFS general substrate transporter"/>
    <property type="match status" value="1"/>
</dbReference>
<dbReference type="Gene3D" id="1.20.1250.20">
    <property type="entry name" value="MFS general substrate transporter like domains"/>
    <property type="match status" value="1"/>
</dbReference>
<comment type="similarity">
    <text evidence="6">Belongs to the major facilitator superfamily. Phosphate:H(+) symporter (TC 2.A.1.9) family.</text>
</comment>
<comment type="caution">
    <text evidence="8">The sequence shown here is derived from an EMBL/GenBank/DDBJ whole genome shotgun (WGS) entry which is preliminary data.</text>
</comment>
<accession>A0ABC8R403</accession>
<evidence type="ECO:0000256" key="4">
    <source>
        <dbReference type="ARBA" id="ARBA00022989"/>
    </source>
</evidence>
<keyword evidence="2" id="KW-0813">Transport</keyword>
<evidence type="ECO:0000256" key="6">
    <source>
        <dbReference type="ARBA" id="ARBA00044504"/>
    </source>
</evidence>
<dbReference type="GO" id="GO:0016020">
    <property type="term" value="C:membrane"/>
    <property type="evidence" value="ECO:0007669"/>
    <property type="project" value="UniProtKB-SubCell"/>
</dbReference>
<dbReference type="InterPro" id="IPR044770">
    <property type="entry name" value="MFS_spinster-like"/>
</dbReference>
<protein>
    <recommendedName>
        <fullName evidence="10">Major facilitator superfamily (MFS) profile domain-containing protein</fullName>
    </recommendedName>
</protein>
<feature type="transmembrane region" description="Helical" evidence="7">
    <location>
        <begin position="111"/>
        <end position="132"/>
    </location>
</feature>
<dbReference type="PANTHER" id="PTHR23505:SF78">
    <property type="entry name" value="MAJOR FACILITATOR SUPERFAMILY PROTEIN"/>
    <property type="match status" value="1"/>
</dbReference>
<dbReference type="InterPro" id="IPR036259">
    <property type="entry name" value="MFS_trans_sf"/>
</dbReference>
<evidence type="ECO:0000256" key="1">
    <source>
        <dbReference type="ARBA" id="ARBA00004141"/>
    </source>
</evidence>
<name>A0ABC8R403_9AQUA</name>
<evidence type="ECO:0000256" key="2">
    <source>
        <dbReference type="ARBA" id="ARBA00022448"/>
    </source>
</evidence>
<feature type="transmembrane region" description="Helical" evidence="7">
    <location>
        <begin position="144"/>
        <end position="165"/>
    </location>
</feature>
<organism evidence="8 9">
    <name type="scientific">Ilex paraguariensis</name>
    <name type="common">yerba mate</name>
    <dbReference type="NCBI Taxonomy" id="185542"/>
    <lineage>
        <taxon>Eukaryota</taxon>
        <taxon>Viridiplantae</taxon>
        <taxon>Streptophyta</taxon>
        <taxon>Embryophyta</taxon>
        <taxon>Tracheophyta</taxon>
        <taxon>Spermatophyta</taxon>
        <taxon>Magnoliopsida</taxon>
        <taxon>eudicotyledons</taxon>
        <taxon>Gunneridae</taxon>
        <taxon>Pentapetalae</taxon>
        <taxon>asterids</taxon>
        <taxon>campanulids</taxon>
        <taxon>Aquifoliales</taxon>
        <taxon>Aquifoliaceae</taxon>
        <taxon>Ilex</taxon>
    </lineage>
</organism>
<comment type="subcellular location">
    <subcellularLocation>
        <location evidence="1">Membrane</location>
        <topology evidence="1">Multi-pass membrane protein</topology>
    </subcellularLocation>
</comment>
<feature type="transmembrane region" description="Helical" evidence="7">
    <location>
        <begin position="261"/>
        <end position="281"/>
    </location>
</feature>
<evidence type="ECO:0000313" key="8">
    <source>
        <dbReference type="EMBL" id="CAK9138782.1"/>
    </source>
</evidence>
<keyword evidence="4 7" id="KW-1133">Transmembrane helix</keyword>
<evidence type="ECO:0000256" key="7">
    <source>
        <dbReference type="SAM" id="Phobius"/>
    </source>
</evidence>
<reference evidence="8 9" key="1">
    <citation type="submission" date="2024-02" db="EMBL/GenBank/DDBJ databases">
        <authorList>
            <person name="Vignale AGUSTIN F."/>
            <person name="Sosa J E."/>
            <person name="Modenutti C."/>
        </authorList>
    </citation>
    <scope>NUCLEOTIDE SEQUENCE [LARGE SCALE GENOMIC DNA]</scope>
</reference>
<dbReference type="AlphaFoldDB" id="A0ABC8R403"/>
<evidence type="ECO:0000313" key="9">
    <source>
        <dbReference type="Proteomes" id="UP001642360"/>
    </source>
</evidence>
<feature type="transmembrane region" description="Helical" evidence="7">
    <location>
        <begin position="77"/>
        <end position="99"/>
    </location>
</feature>
<feature type="transmembrane region" description="Helical" evidence="7">
    <location>
        <begin position="171"/>
        <end position="190"/>
    </location>
</feature>
<gene>
    <name evidence="8" type="ORF">ILEXP_LOCUS6138</name>
</gene>
<proteinExistence type="inferred from homology"/>
<keyword evidence="3 7" id="KW-0812">Transmembrane</keyword>
<dbReference type="Proteomes" id="UP001642360">
    <property type="component" value="Unassembled WGS sequence"/>
</dbReference>
<sequence>MSSSSIATTLTTRTLLSSVTTVDLEAMVTKFLPLLGNPVASCFRDFLLRKEHARIASTWVESWTALKAVMKVKTFQFIVLQGLVGSLPWTANVFFTFWFELIGFDHNSAALINSLFNAGRAIGALLGGLMGDRVSLIYPNSGRIMCAQFSAFMGVSTSWFLLTVIPQSINSYSAFAVFMFITGLTTSWCFSATNGPMFAEVVPTKNRTMIYAFDRAFEVSFSSFAAPAVGILSEKIYGYDPTSVDPASGSARDAYALSRGLLAMMAVPFGLCCLLYTPLYWHFKRDRENAKISSLEEADNI</sequence>
<keyword evidence="9" id="KW-1185">Reference proteome</keyword>